<comment type="similarity">
    <text evidence="1">Belongs to the pseudouridine synthase RsuA family.</text>
</comment>
<dbReference type="InterPro" id="IPR050343">
    <property type="entry name" value="RsuA_PseudoU_synthase"/>
</dbReference>
<dbReference type="InterPro" id="IPR020094">
    <property type="entry name" value="TruA/RsuA/RluB/E/F_N"/>
</dbReference>
<organism evidence="4">
    <name type="scientific">human gut metagenome</name>
    <dbReference type="NCBI Taxonomy" id="408170"/>
    <lineage>
        <taxon>unclassified sequences</taxon>
        <taxon>metagenomes</taxon>
        <taxon>organismal metagenomes</taxon>
    </lineage>
</organism>
<dbReference type="SUPFAM" id="SSF55174">
    <property type="entry name" value="Alpha-L RNA-binding motif"/>
    <property type="match status" value="1"/>
</dbReference>
<dbReference type="PROSITE" id="PS01149">
    <property type="entry name" value="PSI_RSU"/>
    <property type="match status" value="1"/>
</dbReference>
<dbReference type="FunFam" id="3.10.290.10:FF:000003">
    <property type="entry name" value="Pseudouridine synthase"/>
    <property type="match status" value="1"/>
</dbReference>
<dbReference type="Gene3D" id="3.30.70.580">
    <property type="entry name" value="Pseudouridine synthase I, catalytic domain, N-terminal subdomain"/>
    <property type="match status" value="1"/>
</dbReference>
<dbReference type="GO" id="GO:0003723">
    <property type="term" value="F:RNA binding"/>
    <property type="evidence" value="ECO:0007669"/>
    <property type="project" value="InterPro"/>
</dbReference>
<dbReference type="EMBL" id="AJWZ01011468">
    <property type="protein sequence ID" value="EKC45143.1"/>
    <property type="molecule type" value="Genomic_DNA"/>
</dbReference>
<name>K1RI82_9ZZZZ</name>
<reference evidence="4" key="1">
    <citation type="journal article" date="2013" name="Environ. Microbiol.">
        <title>Microbiota from the distal guts of lean and obese adolescents exhibit partial functional redundancy besides clear differences in community structure.</title>
        <authorList>
            <person name="Ferrer M."/>
            <person name="Ruiz A."/>
            <person name="Lanza F."/>
            <person name="Haange S.B."/>
            <person name="Oberbach A."/>
            <person name="Till H."/>
            <person name="Bargiela R."/>
            <person name="Campoy C."/>
            <person name="Segura M.T."/>
            <person name="Richter M."/>
            <person name="von Bergen M."/>
            <person name="Seifert J."/>
            <person name="Suarez A."/>
        </authorList>
    </citation>
    <scope>NUCLEOTIDE SEQUENCE</scope>
</reference>
<dbReference type="Pfam" id="PF00849">
    <property type="entry name" value="PseudoU_synth_2"/>
    <property type="match status" value="1"/>
</dbReference>
<dbReference type="PANTHER" id="PTHR47683:SF2">
    <property type="entry name" value="RNA-BINDING S4 DOMAIN-CONTAINING PROTEIN"/>
    <property type="match status" value="1"/>
</dbReference>
<dbReference type="NCBIfam" id="TIGR00093">
    <property type="entry name" value="pseudouridine synthase"/>
    <property type="match status" value="1"/>
</dbReference>
<feature type="domain" description="RNA-binding S4" evidence="3">
    <location>
        <begin position="2"/>
        <end position="59"/>
    </location>
</feature>
<dbReference type="GO" id="GO:0009982">
    <property type="term" value="F:pseudouridine synthase activity"/>
    <property type="evidence" value="ECO:0007669"/>
    <property type="project" value="InterPro"/>
</dbReference>
<dbReference type="GO" id="GO:0001522">
    <property type="term" value="P:pseudouridine synthesis"/>
    <property type="evidence" value="ECO:0007669"/>
    <property type="project" value="InterPro"/>
</dbReference>
<dbReference type="Pfam" id="PF01479">
    <property type="entry name" value="S4"/>
    <property type="match status" value="1"/>
</dbReference>
<dbReference type="InterPro" id="IPR018496">
    <property type="entry name" value="PsdUridine_synth_RsuA/RluB_CS"/>
</dbReference>
<dbReference type="PANTHER" id="PTHR47683">
    <property type="entry name" value="PSEUDOURIDINE SYNTHASE FAMILY PROTEIN-RELATED"/>
    <property type="match status" value="1"/>
</dbReference>
<dbReference type="SMART" id="SM00363">
    <property type="entry name" value="S4"/>
    <property type="match status" value="1"/>
</dbReference>
<proteinExistence type="inferred from homology"/>
<dbReference type="GO" id="GO:0006364">
    <property type="term" value="P:rRNA processing"/>
    <property type="evidence" value="ECO:0007669"/>
    <property type="project" value="UniProtKB-ARBA"/>
</dbReference>
<evidence type="ECO:0000259" key="3">
    <source>
        <dbReference type="SMART" id="SM00363"/>
    </source>
</evidence>
<dbReference type="InterPro" id="IPR000748">
    <property type="entry name" value="PsdUridine_synth_RsuA/RluB/E/F"/>
</dbReference>
<protein>
    <submittedName>
        <fullName evidence="4">Ribosomal large subunit pseudouridine synthase B</fullName>
    </submittedName>
</protein>
<dbReference type="InterPro" id="IPR036986">
    <property type="entry name" value="S4_RNA-bd_sf"/>
</dbReference>
<evidence type="ECO:0000256" key="2">
    <source>
        <dbReference type="ARBA" id="ARBA00023235"/>
    </source>
</evidence>
<accession>K1RI82</accession>
<dbReference type="CDD" id="cd02870">
    <property type="entry name" value="PseudoU_synth_RsuA_like"/>
    <property type="match status" value="1"/>
</dbReference>
<evidence type="ECO:0000256" key="1">
    <source>
        <dbReference type="ARBA" id="ARBA00008348"/>
    </source>
</evidence>
<dbReference type="AlphaFoldDB" id="K1RI82"/>
<keyword evidence="2" id="KW-0413">Isomerase</keyword>
<dbReference type="CDD" id="cd00165">
    <property type="entry name" value="S4"/>
    <property type="match status" value="1"/>
</dbReference>
<dbReference type="PROSITE" id="PS50889">
    <property type="entry name" value="S4"/>
    <property type="match status" value="1"/>
</dbReference>
<dbReference type="InterPro" id="IPR020103">
    <property type="entry name" value="PsdUridine_synth_cat_dom_sf"/>
</dbReference>
<dbReference type="InterPro" id="IPR006145">
    <property type="entry name" value="PsdUridine_synth_RsuA/RluA"/>
</dbReference>
<dbReference type="Gene3D" id="3.30.70.1560">
    <property type="entry name" value="Alpha-L RNA-binding motif"/>
    <property type="match status" value="1"/>
</dbReference>
<dbReference type="Gene3D" id="3.10.290.10">
    <property type="entry name" value="RNA-binding S4 domain"/>
    <property type="match status" value="1"/>
</dbReference>
<dbReference type="InterPro" id="IPR002942">
    <property type="entry name" value="S4_RNA-bd"/>
</dbReference>
<evidence type="ECO:0000313" key="4">
    <source>
        <dbReference type="EMBL" id="EKC45143.1"/>
    </source>
</evidence>
<dbReference type="InterPro" id="IPR042092">
    <property type="entry name" value="PsdUridine_s_RsuA/RluB/E/F_cat"/>
</dbReference>
<dbReference type="SUPFAM" id="SSF55120">
    <property type="entry name" value="Pseudouridine synthase"/>
    <property type="match status" value="1"/>
</dbReference>
<sequence length="235" mass="26760">MERLQKVIAQAGICSRRKAEELVKDGKVKVNNEVATLGMQVESSDTITVCGKLIRKEEKVYFLLNKPRGVICTASDDKNRKTVVDLIKTDKRIYPVGRLDYDTTGALILTNDGELANVLMHPKNGITKVYYVKMEGKLLGDEIHTLERGIVVDNKTLKPDKIKFRKYDASTNVTYASVILHEGHNHEIKKLFEYINHPVIKLKRESIAFLDILSLKSGEYRMLNPKEVQKLYSLK</sequence>
<comment type="caution">
    <text evidence="4">The sequence shown here is derived from an EMBL/GenBank/DDBJ whole genome shotgun (WGS) entry which is preliminary data.</text>
</comment>
<gene>
    <name evidence="4" type="ORF">OBE_17056</name>
</gene>